<sequence>MSTVDLSALPAPPVLEDLDFEQTYAEELAAFRLYMGENWTAELESDPVVKLLELGVYRRIQNRARVNDGAKALMLAYAIDGDLDELANNVRLKRLVIQEENLNTVPPTPRVMESNDALRERVQLVYEGLTTAGPRNSYILHARNASALVADATAESPSPAEVVVTVLHLQGNGVAEQPLLDAVMKYLSDDDIRPVGDRLTVQSAEVIEYRIDAVLHMAGTGSENEAILAAAKQRLASWVNPRRRLGVEVPRSAIDAQLHISGVGRVDLPNWQDIKPTKYQAAYCVDFTVKQGGPS</sequence>
<dbReference type="PIRSF" id="PIRSF020481">
    <property type="entry name" value="BAP"/>
    <property type="match status" value="1"/>
</dbReference>
<dbReference type="EMBL" id="JXCQ01000003">
    <property type="protein sequence ID" value="KIR24190.1"/>
    <property type="molecule type" value="Genomic_DNA"/>
</dbReference>
<dbReference type="InterPro" id="IPR014507">
    <property type="entry name" value="Baseplate_assembly_J_pred"/>
</dbReference>
<dbReference type="AlphaFoldDB" id="A0A0D0TTP3"/>
<evidence type="ECO:0000313" key="3">
    <source>
        <dbReference type="Proteomes" id="UP000032210"/>
    </source>
</evidence>
<reference evidence="2 3" key="1">
    <citation type="submission" date="2015-01" db="EMBL/GenBank/DDBJ databases">
        <title>Genome sequence of the beneficial rhizobacterium Pseudomonas fluorescens 2-79.</title>
        <authorList>
            <person name="Thuermer A."/>
            <person name="Daniel R."/>
        </authorList>
    </citation>
    <scope>NUCLEOTIDE SEQUENCE [LARGE SCALE GENOMIC DNA]</scope>
    <source>
        <strain evidence="2 3">2-79</strain>
    </source>
</reference>
<feature type="domain" description="Baseplate J-like central" evidence="1">
    <location>
        <begin position="131"/>
        <end position="202"/>
    </location>
</feature>
<protein>
    <submittedName>
        <fullName evidence="2">Baseplate J-like protein</fullName>
    </submittedName>
</protein>
<name>A0A0D0TTP3_PSEFL</name>
<dbReference type="RefSeq" id="WP_043046684.1">
    <property type="nucleotide sequence ID" value="NZ_JXCQ01000003.1"/>
</dbReference>
<dbReference type="InterPro" id="IPR058531">
    <property type="entry name" value="Baseplate_J_M"/>
</dbReference>
<gene>
    <name evidence="2" type="ORF">PFLU3_04210</name>
</gene>
<dbReference type="Pfam" id="PF26078">
    <property type="entry name" value="Baseplate_J_M"/>
    <property type="match status" value="1"/>
</dbReference>
<dbReference type="PATRIC" id="fig|294.125.peg.427"/>
<proteinExistence type="predicted"/>
<evidence type="ECO:0000259" key="1">
    <source>
        <dbReference type="Pfam" id="PF26078"/>
    </source>
</evidence>
<organism evidence="2 3">
    <name type="scientific">Pseudomonas fluorescens</name>
    <dbReference type="NCBI Taxonomy" id="294"/>
    <lineage>
        <taxon>Bacteria</taxon>
        <taxon>Pseudomonadati</taxon>
        <taxon>Pseudomonadota</taxon>
        <taxon>Gammaproteobacteria</taxon>
        <taxon>Pseudomonadales</taxon>
        <taxon>Pseudomonadaceae</taxon>
        <taxon>Pseudomonas</taxon>
    </lineage>
</organism>
<dbReference type="PANTHER" id="PTHR35862:SF1">
    <property type="entry name" value="FELS-2 PROPHAGE PROTEIN"/>
    <property type="match status" value="1"/>
</dbReference>
<dbReference type="Proteomes" id="UP000032210">
    <property type="component" value="Unassembled WGS sequence"/>
</dbReference>
<accession>A0A0D0TTP3</accession>
<dbReference type="InterPro" id="IPR052726">
    <property type="entry name" value="Phage_Baseplate_Hub"/>
</dbReference>
<dbReference type="PANTHER" id="PTHR35862">
    <property type="entry name" value="FELS-2 PROPHAGE PROTEIN"/>
    <property type="match status" value="1"/>
</dbReference>
<evidence type="ECO:0000313" key="2">
    <source>
        <dbReference type="EMBL" id="KIR24190.1"/>
    </source>
</evidence>
<comment type="caution">
    <text evidence="2">The sequence shown here is derived from an EMBL/GenBank/DDBJ whole genome shotgun (WGS) entry which is preliminary data.</text>
</comment>